<feature type="binding site" evidence="7">
    <location>
        <position position="80"/>
    </location>
    <ligand>
        <name>Mg(2+)</name>
        <dbReference type="ChEBI" id="CHEBI:18420"/>
        <label>1</label>
        <note>catalytic</note>
    </ligand>
</feature>
<dbReference type="InterPro" id="IPR020550">
    <property type="entry name" value="Inositol_monophosphatase_CS"/>
</dbReference>
<dbReference type="GO" id="GO:0046854">
    <property type="term" value="P:phosphatidylinositol phosphate biosynthetic process"/>
    <property type="evidence" value="ECO:0007669"/>
    <property type="project" value="InterPro"/>
</dbReference>
<accession>A0AAE3IM14</accession>
<dbReference type="PRINTS" id="PR01959">
    <property type="entry name" value="SBIMPHPHTASE"/>
</dbReference>
<comment type="cofactor">
    <cofactor evidence="2 7 8">
        <name>Mg(2+)</name>
        <dbReference type="ChEBI" id="CHEBI:18420"/>
    </cofactor>
</comment>
<organism evidence="9 10">
    <name type="scientific">Haoranjiania flava</name>
    <dbReference type="NCBI Taxonomy" id="1856322"/>
    <lineage>
        <taxon>Bacteria</taxon>
        <taxon>Pseudomonadati</taxon>
        <taxon>Bacteroidota</taxon>
        <taxon>Chitinophagia</taxon>
        <taxon>Chitinophagales</taxon>
        <taxon>Chitinophagaceae</taxon>
        <taxon>Haoranjiania</taxon>
    </lineage>
</organism>
<dbReference type="EMBL" id="JAOTPL010000003">
    <property type="protein sequence ID" value="MCU7693470.1"/>
    <property type="molecule type" value="Genomic_DNA"/>
</dbReference>
<reference evidence="9" key="1">
    <citation type="submission" date="2022-10" db="EMBL/GenBank/DDBJ databases">
        <authorList>
            <person name="Kim H.S."/>
            <person name="Kim J.-S."/>
            <person name="Suh M.K."/>
            <person name="Eom M.K."/>
            <person name="Lee J.-S."/>
        </authorList>
    </citation>
    <scope>NUCLEOTIDE SEQUENCE</scope>
    <source>
        <strain evidence="9">LIP-5</strain>
    </source>
</reference>
<feature type="binding site" evidence="7">
    <location>
        <position position="82"/>
    </location>
    <ligand>
        <name>Mg(2+)</name>
        <dbReference type="ChEBI" id="CHEBI:18420"/>
        <label>1</label>
        <note>catalytic</note>
    </ligand>
</feature>
<dbReference type="PROSITE" id="PS00629">
    <property type="entry name" value="IMP_1"/>
    <property type="match status" value="1"/>
</dbReference>
<evidence type="ECO:0000256" key="4">
    <source>
        <dbReference type="ARBA" id="ARBA00022723"/>
    </source>
</evidence>
<evidence type="ECO:0000256" key="8">
    <source>
        <dbReference type="RuleBase" id="RU364068"/>
    </source>
</evidence>
<dbReference type="InterPro" id="IPR000760">
    <property type="entry name" value="Inositol_monophosphatase-like"/>
</dbReference>
<dbReference type="Pfam" id="PF00459">
    <property type="entry name" value="Inositol_P"/>
    <property type="match status" value="1"/>
</dbReference>
<dbReference type="SUPFAM" id="SSF56655">
    <property type="entry name" value="Carbohydrate phosphatase"/>
    <property type="match status" value="1"/>
</dbReference>
<evidence type="ECO:0000256" key="3">
    <source>
        <dbReference type="ARBA" id="ARBA00009759"/>
    </source>
</evidence>
<keyword evidence="10" id="KW-1185">Reference proteome</keyword>
<feature type="binding site" evidence="7">
    <location>
        <position position="83"/>
    </location>
    <ligand>
        <name>Mg(2+)</name>
        <dbReference type="ChEBI" id="CHEBI:18420"/>
        <label>1</label>
        <note>catalytic</note>
    </ligand>
</feature>
<evidence type="ECO:0000256" key="1">
    <source>
        <dbReference type="ARBA" id="ARBA00001033"/>
    </source>
</evidence>
<feature type="binding site" evidence="7">
    <location>
        <position position="208"/>
    </location>
    <ligand>
        <name>Mg(2+)</name>
        <dbReference type="ChEBI" id="CHEBI:18420"/>
        <label>1</label>
        <note>catalytic</note>
    </ligand>
</feature>
<protein>
    <recommendedName>
        <fullName evidence="8">Inositol-1-monophosphatase</fullName>
        <ecNumber evidence="8">3.1.3.25</ecNumber>
    </recommendedName>
</protein>
<feature type="binding site" evidence="7">
    <location>
        <position position="64"/>
    </location>
    <ligand>
        <name>Mg(2+)</name>
        <dbReference type="ChEBI" id="CHEBI:18420"/>
        <label>1</label>
        <note>catalytic</note>
    </ligand>
</feature>
<dbReference type="PROSITE" id="PS00630">
    <property type="entry name" value="IMP_2"/>
    <property type="match status" value="1"/>
</dbReference>
<dbReference type="GO" id="GO:0046872">
    <property type="term" value="F:metal ion binding"/>
    <property type="evidence" value="ECO:0007669"/>
    <property type="project" value="UniProtKB-KW"/>
</dbReference>
<dbReference type="Gene3D" id="3.30.540.10">
    <property type="entry name" value="Fructose-1,6-Bisphosphatase, subunit A, domain 1"/>
    <property type="match status" value="1"/>
</dbReference>
<evidence type="ECO:0000313" key="9">
    <source>
        <dbReference type="EMBL" id="MCU7693470.1"/>
    </source>
</evidence>
<sequence length="255" mass="28475">MLKQTLLEAVKKGAEQLHYFFDKEFKIYNKDGVNNPVTEADQAAEKAIINTIKNQFPDHFILSEETGAIPSHSDYKWIIDPIDGTVNFSQGIPICAVSVGLEYHGEIILGAVYNPLANEFFFAEKDKGAFLNDRRISVSKKAEIEKSCFVTGFPYQYLDQQNGPLQVFERLIRRGFAVRRLGSAALDLCWTAAGRFEAFYEHLLQPWDTAAGILILTEAGGKCTNLQGGTFDIYQHGLIASNGLVHDELVKIINP</sequence>
<evidence type="ECO:0000256" key="2">
    <source>
        <dbReference type="ARBA" id="ARBA00001946"/>
    </source>
</evidence>
<dbReference type="GO" id="GO:0006020">
    <property type="term" value="P:inositol metabolic process"/>
    <property type="evidence" value="ECO:0007669"/>
    <property type="project" value="TreeGrafter"/>
</dbReference>
<evidence type="ECO:0000313" key="10">
    <source>
        <dbReference type="Proteomes" id="UP001209317"/>
    </source>
</evidence>
<dbReference type="CDD" id="cd01639">
    <property type="entry name" value="IMPase"/>
    <property type="match status" value="1"/>
</dbReference>
<comment type="catalytic activity">
    <reaction evidence="1 8">
        <text>a myo-inositol phosphate + H2O = myo-inositol + phosphate</text>
        <dbReference type="Rhea" id="RHEA:24056"/>
        <dbReference type="ChEBI" id="CHEBI:15377"/>
        <dbReference type="ChEBI" id="CHEBI:17268"/>
        <dbReference type="ChEBI" id="CHEBI:43474"/>
        <dbReference type="ChEBI" id="CHEBI:84139"/>
        <dbReference type="EC" id="3.1.3.25"/>
    </reaction>
</comment>
<dbReference type="InterPro" id="IPR020583">
    <property type="entry name" value="Inositol_monoP_metal-BS"/>
</dbReference>
<keyword evidence="5 8" id="KW-0378">Hydrolase</keyword>
<dbReference type="AlphaFoldDB" id="A0AAE3IM14"/>
<dbReference type="RefSeq" id="WP_263036958.1">
    <property type="nucleotide sequence ID" value="NZ_JAOTPL010000003.1"/>
</dbReference>
<dbReference type="EC" id="3.1.3.25" evidence="8"/>
<proteinExistence type="inferred from homology"/>
<name>A0AAE3IM14_9BACT</name>
<dbReference type="PANTHER" id="PTHR20854">
    <property type="entry name" value="INOSITOL MONOPHOSPHATASE"/>
    <property type="match status" value="1"/>
</dbReference>
<keyword evidence="6 7" id="KW-0460">Magnesium</keyword>
<gene>
    <name evidence="9" type="ORF">OD355_02955</name>
</gene>
<keyword evidence="4 7" id="KW-0479">Metal-binding</keyword>
<dbReference type="InterPro" id="IPR022337">
    <property type="entry name" value="Inositol_monophosphatase_SuhB"/>
</dbReference>
<dbReference type="PRINTS" id="PR00377">
    <property type="entry name" value="IMPHPHTASES"/>
</dbReference>
<dbReference type="FunFam" id="3.30.540.10:FF:000003">
    <property type="entry name" value="Inositol-1-monophosphatase"/>
    <property type="match status" value="1"/>
</dbReference>
<dbReference type="GO" id="GO:0007165">
    <property type="term" value="P:signal transduction"/>
    <property type="evidence" value="ECO:0007669"/>
    <property type="project" value="TreeGrafter"/>
</dbReference>
<dbReference type="GO" id="GO:0008934">
    <property type="term" value="F:inositol monophosphate 1-phosphatase activity"/>
    <property type="evidence" value="ECO:0007669"/>
    <property type="project" value="InterPro"/>
</dbReference>
<evidence type="ECO:0000256" key="5">
    <source>
        <dbReference type="ARBA" id="ARBA00022801"/>
    </source>
</evidence>
<evidence type="ECO:0000256" key="7">
    <source>
        <dbReference type="PIRSR" id="PIRSR600760-2"/>
    </source>
</evidence>
<evidence type="ECO:0000256" key="6">
    <source>
        <dbReference type="ARBA" id="ARBA00022842"/>
    </source>
</evidence>
<comment type="similarity">
    <text evidence="3 8">Belongs to the inositol monophosphatase superfamily.</text>
</comment>
<dbReference type="PANTHER" id="PTHR20854:SF4">
    <property type="entry name" value="INOSITOL-1-MONOPHOSPHATASE-RELATED"/>
    <property type="match status" value="1"/>
</dbReference>
<dbReference type="Proteomes" id="UP001209317">
    <property type="component" value="Unassembled WGS sequence"/>
</dbReference>
<comment type="caution">
    <text evidence="9">The sequence shown here is derived from an EMBL/GenBank/DDBJ whole genome shotgun (WGS) entry which is preliminary data.</text>
</comment>
<dbReference type="Gene3D" id="3.40.190.80">
    <property type="match status" value="1"/>
</dbReference>
<dbReference type="InterPro" id="IPR033942">
    <property type="entry name" value="IMPase"/>
</dbReference>